<dbReference type="Proteomes" id="UP000267029">
    <property type="component" value="Unassembled WGS sequence"/>
</dbReference>
<dbReference type="EMBL" id="UXSR01005335">
    <property type="protein sequence ID" value="VDD81174.1"/>
    <property type="molecule type" value="Genomic_DNA"/>
</dbReference>
<feature type="region of interest" description="Disordered" evidence="1">
    <location>
        <begin position="53"/>
        <end position="85"/>
    </location>
</feature>
<protein>
    <submittedName>
        <fullName evidence="2">Uncharacterized protein</fullName>
    </submittedName>
</protein>
<name>A0A0R3UID1_MESCO</name>
<reference evidence="2 3" key="1">
    <citation type="submission" date="2018-10" db="EMBL/GenBank/DDBJ databases">
        <authorList>
            <consortium name="Pathogen Informatics"/>
        </authorList>
    </citation>
    <scope>NUCLEOTIDE SEQUENCE [LARGE SCALE GENOMIC DNA]</scope>
</reference>
<evidence type="ECO:0000313" key="2">
    <source>
        <dbReference type="EMBL" id="VDD81174.1"/>
    </source>
</evidence>
<evidence type="ECO:0000256" key="1">
    <source>
        <dbReference type="SAM" id="MobiDB-lite"/>
    </source>
</evidence>
<feature type="region of interest" description="Disordered" evidence="1">
    <location>
        <begin position="97"/>
        <end position="121"/>
    </location>
</feature>
<sequence length="262" mass="27664">MVIAATKIMMYIVSIVNIITNHMNVTGIVTSGDGRLKKATPLVDNVRVGPVVTSPRLKHGPANNGPIQVKEHSPFSRTSTSPHSRVVAEVNSRVKSGTDSIGSFSPPLMASPPSPTSSFGNSLFDGQALQSRTLAASPSDVYVPELLHLPACQPATNHAATVPAVALNSHDAPQSSQKVEEEEDMVPMDLASSLSAHQSPAIDKEPTQRPSTPPLPPQQGEQPAMDTKGYVKLGLFASVHMNFLIDLAETSGLKTAQKGVVI</sequence>
<keyword evidence="3" id="KW-1185">Reference proteome</keyword>
<feature type="region of interest" description="Disordered" evidence="1">
    <location>
        <begin position="193"/>
        <end position="225"/>
    </location>
</feature>
<organism evidence="2 3">
    <name type="scientific">Mesocestoides corti</name>
    <name type="common">Flatworm</name>
    <dbReference type="NCBI Taxonomy" id="53468"/>
    <lineage>
        <taxon>Eukaryota</taxon>
        <taxon>Metazoa</taxon>
        <taxon>Spiralia</taxon>
        <taxon>Lophotrochozoa</taxon>
        <taxon>Platyhelminthes</taxon>
        <taxon>Cestoda</taxon>
        <taxon>Eucestoda</taxon>
        <taxon>Cyclophyllidea</taxon>
        <taxon>Mesocestoididae</taxon>
        <taxon>Mesocestoides</taxon>
    </lineage>
</organism>
<dbReference type="AlphaFoldDB" id="A0A0R3UID1"/>
<gene>
    <name evidence="2" type="ORF">MCOS_LOCUS7177</name>
</gene>
<accession>A0A0R3UID1</accession>
<dbReference type="STRING" id="53468.A0A0R3UID1"/>
<evidence type="ECO:0000313" key="3">
    <source>
        <dbReference type="Proteomes" id="UP000267029"/>
    </source>
</evidence>
<proteinExistence type="predicted"/>